<keyword evidence="2" id="KW-0812">Transmembrane</keyword>
<feature type="compositionally biased region" description="Acidic residues" evidence="1">
    <location>
        <begin position="167"/>
        <end position="179"/>
    </location>
</feature>
<evidence type="ECO:0000256" key="1">
    <source>
        <dbReference type="SAM" id="MobiDB-lite"/>
    </source>
</evidence>
<dbReference type="Proteomes" id="UP000614350">
    <property type="component" value="Unassembled WGS sequence"/>
</dbReference>
<feature type="region of interest" description="Disordered" evidence="1">
    <location>
        <begin position="130"/>
        <end position="225"/>
    </location>
</feature>
<keyword evidence="2" id="KW-1133">Transmembrane helix</keyword>
<evidence type="ECO:0000256" key="2">
    <source>
        <dbReference type="SAM" id="Phobius"/>
    </source>
</evidence>
<name>A0A834JIZ3_VESVU</name>
<feature type="compositionally biased region" description="Basic and acidic residues" evidence="1">
    <location>
        <begin position="132"/>
        <end position="166"/>
    </location>
</feature>
<gene>
    <name evidence="3" type="ORF">HZH66_010052</name>
</gene>
<sequence>MKRQQITVDISNMVYTAFSYLALAGAVWIFLRLLQACFWLPRHLKKQNDVQQMLQDKVDSYERYILECEEKEKTMILGGESTEEQNIDITKKWMERRECLEMLKQELKKIQDGDEIDYQDYISELEEEVEEENKRKMKEEEKNEKEDKCMEEKISSKHDGSSKQSEDMELLIEVEDDDDSNSHADANKRTSTTGTVVRYDEPHSEENDDSDVSTSSVRIRKKRKG</sequence>
<comment type="caution">
    <text evidence="3">The sequence shown here is derived from an EMBL/GenBank/DDBJ whole genome shotgun (WGS) entry which is preliminary data.</text>
</comment>
<feature type="transmembrane region" description="Helical" evidence="2">
    <location>
        <begin position="12"/>
        <end position="31"/>
    </location>
</feature>
<keyword evidence="2" id="KW-0472">Membrane</keyword>
<dbReference type="AlphaFoldDB" id="A0A834JIZ3"/>
<reference evidence="3" key="1">
    <citation type="journal article" date="2020" name="G3 (Bethesda)">
        <title>High-Quality Assemblies for Three Invasive Social Wasps from the &lt;i&gt;Vespula&lt;/i&gt; Genus.</title>
        <authorList>
            <person name="Harrop T.W.R."/>
            <person name="Guhlin J."/>
            <person name="McLaughlin G.M."/>
            <person name="Permina E."/>
            <person name="Stockwell P."/>
            <person name="Gilligan J."/>
            <person name="Le Lec M.F."/>
            <person name="Gruber M.A.M."/>
            <person name="Quinn O."/>
            <person name="Lovegrove M."/>
            <person name="Duncan E.J."/>
            <person name="Remnant E.J."/>
            <person name="Van Eeckhoven J."/>
            <person name="Graham B."/>
            <person name="Knapp R.A."/>
            <person name="Langford K.W."/>
            <person name="Kronenberg Z."/>
            <person name="Press M.O."/>
            <person name="Eacker S.M."/>
            <person name="Wilson-Rankin E.E."/>
            <person name="Purcell J."/>
            <person name="Lester P.J."/>
            <person name="Dearden P.K."/>
        </authorList>
    </citation>
    <scope>NUCLEOTIDE SEQUENCE</scope>
    <source>
        <strain evidence="3">Marl-1</strain>
    </source>
</reference>
<dbReference type="EMBL" id="JACSEA010000011">
    <property type="protein sequence ID" value="KAF7388915.1"/>
    <property type="molecule type" value="Genomic_DNA"/>
</dbReference>
<evidence type="ECO:0000313" key="4">
    <source>
        <dbReference type="Proteomes" id="UP000614350"/>
    </source>
</evidence>
<proteinExistence type="predicted"/>
<evidence type="ECO:0000313" key="3">
    <source>
        <dbReference type="EMBL" id="KAF7388915.1"/>
    </source>
</evidence>
<protein>
    <submittedName>
        <fullName evidence="3">Uncharacterized protein</fullName>
    </submittedName>
</protein>
<accession>A0A834JIZ3</accession>
<organism evidence="3 4">
    <name type="scientific">Vespula vulgaris</name>
    <name type="common">Yellow jacket</name>
    <name type="synonym">Wasp</name>
    <dbReference type="NCBI Taxonomy" id="7454"/>
    <lineage>
        <taxon>Eukaryota</taxon>
        <taxon>Metazoa</taxon>
        <taxon>Ecdysozoa</taxon>
        <taxon>Arthropoda</taxon>
        <taxon>Hexapoda</taxon>
        <taxon>Insecta</taxon>
        <taxon>Pterygota</taxon>
        <taxon>Neoptera</taxon>
        <taxon>Endopterygota</taxon>
        <taxon>Hymenoptera</taxon>
        <taxon>Apocrita</taxon>
        <taxon>Aculeata</taxon>
        <taxon>Vespoidea</taxon>
        <taxon>Vespidae</taxon>
        <taxon>Vespinae</taxon>
        <taxon>Vespula</taxon>
    </lineage>
</organism>
<keyword evidence="4" id="KW-1185">Reference proteome</keyword>